<keyword evidence="1" id="KW-0805">Transcription regulation</keyword>
<dbReference type="PANTHER" id="PTHR43537:SF5">
    <property type="entry name" value="UXU OPERON TRANSCRIPTIONAL REGULATOR"/>
    <property type="match status" value="1"/>
</dbReference>
<sequence>MDDDIDATGRRIAHILRERIITGEIDMGHRLGERDIAEELGVSRVPVREALHVLEAEGFVSSAHRRAAVVHRFTVDDAKELFDMRMHLEPFAAALAAERAAAGADTAALRAALDVAHVASVAAASASSRNSDLHDEIFALAGHALLSRMSGLLTGRTRWLFRLTPERDTVGRWDEHAEMVEAIVGGHVSLAQTLAAAHVERARVESMPGLTERLHPVERAERRRRPRRVVADV</sequence>
<protein>
    <submittedName>
        <fullName evidence="5">DNA-binding GntR family transcriptional regulator</fullName>
    </submittedName>
</protein>
<dbReference type="Pfam" id="PF00392">
    <property type="entry name" value="GntR"/>
    <property type="match status" value="1"/>
</dbReference>
<accession>A0A7W5GFI9</accession>
<dbReference type="SMART" id="SM00895">
    <property type="entry name" value="FCD"/>
    <property type="match status" value="1"/>
</dbReference>
<dbReference type="InterPro" id="IPR000524">
    <property type="entry name" value="Tscrpt_reg_HTH_GntR"/>
</dbReference>
<comment type="caution">
    <text evidence="5">The sequence shown here is derived from an EMBL/GenBank/DDBJ whole genome shotgun (WGS) entry which is preliminary data.</text>
</comment>
<dbReference type="GO" id="GO:0003677">
    <property type="term" value="F:DNA binding"/>
    <property type="evidence" value="ECO:0007669"/>
    <property type="project" value="UniProtKB-KW"/>
</dbReference>
<dbReference type="InterPro" id="IPR036390">
    <property type="entry name" value="WH_DNA-bd_sf"/>
</dbReference>
<dbReference type="Pfam" id="PF07729">
    <property type="entry name" value="FCD"/>
    <property type="match status" value="1"/>
</dbReference>
<dbReference type="GO" id="GO:0003700">
    <property type="term" value="F:DNA-binding transcription factor activity"/>
    <property type="evidence" value="ECO:0007669"/>
    <property type="project" value="InterPro"/>
</dbReference>
<evidence type="ECO:0000259" key="4">
    <source>
        <dbReference type="PROSITE" id="PS50949"/>
    </source>
</evidence>
<dbReference type="SUPFAM" id="SSF48008">
    <property type="entry name" value="GntR ligand-binding domain-like"/>
    <property type="match status" value="1"/>
</dbReference>
<evidence type="ECO:0000256" key="1">
    <source>
        <dbReference type="ARBA" id="ARBA00023015"/>
    </source>
</evidence>
<proteinExistence type="predicted"/>
<dbReference type="InterPro" id="IPR008920">
    <property type="entry name" value="TF_FadR/GntR_C"/>
</dbReference>
<dbReference type="PRINTS" id="PR00035">
    <property type="entry name" value="HTHGNTR"/>
</dbReference>
<keyword evidence="2 5" id="KW-0238">DNA-binding</keyword>
<evidence type="ECO:0000313" key="6">
    <source>
        <dbReference type="Proteomes" id="UP000543579"/>
    </source>
</evidence>
<dbReference type="Gene3D" id="1.10.10.10">
    <property type="entry name" value="Winged helix-like DNA-binding domain superfamily/Winged helix DNA-binding domain"/>
    <property type="match status" value="1"/>
</dbReference>
<dbReference type="InterPro" id="IPR036388">
    <property type="entry name" value="WH-like_DNA-bd_sf"/>
</dbReference>
<dbReference type="Proteomes" id="UP000543579">
    <property type="component" value="Unassembled WGS sequence"/>
</dbReference>
<dbReference type="SMART" id="SM00419">
    <property type="entry name" value="HTH_CRP"/>
    <property type="match status" value="1"/>
</dbReference>
<dbReference type="InterPro" id="IPR011711">
    <property type="entry name" value="GntR_C"/>
</dbReference>
<dbReference type="Gene3D" id="1.20.120.530">
    <property type="entry name" value="GntR ligand-binding domain-like"/>
    <property type="match status" value="1"/>
</dbReference>
<feature type="domain" description="HTH gntR-type" evidence="4">
    <location>
        <begin position="6"/>
        <end position="73"/>
    </location>
</feature>
<dbReference type="CDD" id="cd07377">
    <property type="entry name" value="WHTH_GntR"/>
    <property type="match status" value="1"/>
</dbReference>
<dbReference type="AlphaFoldDB" id="A0A7W5GFI9"/>
<dbReference type="RefSeq" id="WP_183419258.1">
    <property type="nucleotide sequence ID" value="NZ_JACHXY010000001.1"/>
</dbReference>
<gene>
    <name evidence="5" type="ORF">FHS07_001569</name>
</gene>
<keyword evidence="3" id="KW-0804">Transcription</keyword>
<reference evidence="5 6" key="1">
    <citation type="submission" date="2020-08" db="EMBL/GenBank/DDBJ databases">
        <title>Genomic Encyclopedia of Type Strains, Phase III (KMG-III): the genomes of soil and plant-associated and newly described type strains.</title>
        <authorList>
            <person name="Whitman W."/>
        </authorList>
    </citation>
    <scope>NUCLEOTIDE SEQUENCE [LARGE SCALE GENOMIC DNA]</scope>
    <source>
        <strain evidence="5 6">CECT 8356</strain>
    </source>
</reference>
<dbReference type="SMART" id="SM00345">
    <property type="entry name" value="HTH_GNTR"/>
    <property type="match status" value="1"/>
</dbReference>
<dbReference type="PANTHER" id="PTHR43537">
    <property type="entry name" value="TRANSCRIPTIONAL REGULATOR, GNTR FAMILY"/>
    <property type="match status" value="1"/>
</dbReference>
<dbReference type="PROSITE" id="PS50949">
    <property type="entry name" value="HTH_GNTR"/>
    <property type="match status" value="1"/>
</dbReference>
<dbReference type="SUPFAM" id="SSF46785">
    <property type="entry name" value="Winged helix' DNA-binding domain"/>
    <property type="match status" value="1"/>
</dbReference>
<organism evidence="5 6">
    <name type="scientific">Microbacterium proteolyticum</name>
    <dbReference type="NCBI Taxonomy" id="1572644"/>
    <lineage>
        <taxon>Bacteria</taxon>
        <taxon>Bacillati</taxon>
        <taxon>Actinomycetota</taxon>
        <taxon>Actinomycetes</taxon>
        <taxon>Micrococcales</taxon>
        <taxon>Microbacteriaceae</taxon>
        <taxon>Microbacterium</taxon>
    </lineage>
</organism>
<dbReference type="EMBL" id="JACHXY010000001">
    <property type="protein sequence ID" value="MBB3157885.1"/>
    <property type="molecule type" value="Genomic_DNA"/>
</dbReference>
<name>A0A7W5GFI9_9MICO</name>
<evidence type="ECO:0000256" key="3">
    <source>
        <dbReference type="ARBA" id="ARBA00023163"/>
    </source>
</evidence>
<evidence type="ECO:0000256" key="2">
    <source>
        <dbReference type="ARBA" id="ARBA00023125"/>
    </source>
</evidence>
<dbReference type="InterPro" id="IPR012318">
    <property type="entry name" value="HTH_CRP"/>
</dbReference>
<evidence type="ECO:0000313" key="5">
    <source>
        <dbReference type="EMBL" id="MBB3157885.1"/>
    </source>
</evidence>